<sequence>MKTVELIMMLAFAGGLVLTLYKVYLFLPQKPLADDDTTPESVELLERIMVECNNAHEHLDEESLFQMMSSHHDFDPKHFWRFNENRLKQLITHYRLKEPDFRL</sequence>
<feature type="transmembrane region" description="Helical" evidence="1">
    <location>
        <begin position="6"/>
        <end position="27"/>
    </location>
</feature>
<keyword evidence="1" id="KW-0472">Membrane</keyword>
<evidence type="ECO:0000256" key="1">
    <source>
        <dbReference type="SAM" id="Phobius"/>
    </source>
</evidence>
<keyword evidence="1" id="KW-0812">Transmembrane</keyword>
<protein>
    <submittedName>
        <fullName evidence="2">Uncharacterized protein</fullName>
    </submittedName>
</protein>
<evidence type="ECO:0000313" key="2">
    <source>
        <dbReference type="EMBL" id="DAB38463.1"/>
    </source>
</evidence>
<accession>A0A2D3WP59</accession>
<reference evidence="2 3" key="1">
    <citation type="journal article" date="2017" name="Front. Microbiol.">
        <title>Comparative Genomic Analysis of the Class Epsilonproteobacteria and Proposed Reclassification to Epsilonbacteraeota (phyl. nov.).</title>
        <authorList>
            <person name="Waite D.W."/>
            <person name="Vanwonterghem I."/>
            <person name="Rinke C."/>
            <person name="Parks D.H."/>
            <person name="Zhang Y."/>
            <person name="Takai K."/>
            <person name="Sievert S.M."/>
            <person name="Simon J."/>
            <person name="Campbell B.J."/>
            <person name="Hanson T.E."/>
            <person name="Woyke T."/>
            <person name="Klotz M.G."/>
            <person name="Hugenholtz P."/>
        </authorList>
    </citation>
    <scope>NUCLEOTIDE SEQUENCE [LARGE SCALE GENOMIC DNA]</scope>
    <source>
        <strain evidence="2">UBA12443</strain>
    </source>
</reference>
<dbReference type="RefSeq" id="WP_303662976.1">
    <property type="nucleotide sequence ID" value="NZ_DLUI01000081.1"/>
</dbReference>
<comment type="caution">
    <text evidence="2">The sequence shown here is derived from an EMBL/GenBank/DDBJ whole genome shotgun (WGS) entry which is preliminary data.</text>
</comment>
<dbReference type="Proteomes" id="UP000228859">
    <property type="component" value="Unassembled WGS sequence"/>
</dbReference>
<dbReference type="AlphaFoldDB" id="A0A2D3WP59"/>
<organism evidence="2 3">
    <name type="scientific">Sulfuricurvum kujiense</name>
    <dbReference type="NCBI Taxonomy" id="148813"/>
    <lineage>
        <taxon>Bacteria</taxon>
        <taxon>Pseudomonadati</taxon>
        <taxon>Campylobacterota</taxon>
        <taxon>Epsilonproteobacteria</taxon>
        <taxon>Campylobacterales</taxon>
        <taxon>Sulfurimonadaceae</taxon>
        <taxon>Sulfuricurvum</taxon>
    </lineage>
</organism>
<keyword evidence="1" id="KW-1133">Transmembrane helix</keyword>
<gene>
    <name evidence="2" type="ORF">CFH83_05845</name>
</gene>
<name>A0A2D3WP59_9BACT</name>
<evidence type="ECO:0000313" key="3">
    <source>
        <dbReference type="Proteomes" id="UP000228859"/>
    </source>
</evidence>
<dbReference type="EMBL" id="DLUI01000081">
    <property type="protein sequence ID" value="DAB38463.1"/>
    <property type="molecule type" value="Genomic_DNA"/>
</dbReference>
<proteinExistence type="predicted"/>